<feature type="transmembrane region" description="Helical" evidence="1">
    <location>
        <begin position="255"/>
        <end position="274"/>
    </location>
</feature>
<feature type="transmembrane region" description="Helical" evidence="1">
    <location>
        <begin position="27"/>
        <end position="47"/>
    </location>
</feature>
<proteinExistence type="predicted"/>
<evidence type="ECO:0000313" key="4">
    <source>
        <dbReference type="Proteomes" id="UP000016930"/>
    </source>
</evidence>
<reference evidence="3" key="1">
    <citation type="journal article" date="2012" name="Proc. Natl. Acad. Sci. U.S.A.">
        <title>Comparative genomics of Ceriporiopsis subvermispora and Phanerochaete chrysosporium provide insight into selective ligninolysis.</title>
        <authorList>
            <person name="Fernandez-Fueyo E."/>
            <person name="Ruiz-Duenas F.J."/>
            <person name="Ferreira P."/>
            <person name="Floudas D."/>
            <person name="Hibbett D.S."/>
            <person name="Canessa P."/>
            <person name="Larrondo L.F."/>
            <person name="James T.Y."/>
            <person name="Seelenfreund D."/>
            <person name="Lobos S."/>
            <person name="Polanco R."/>
            <person name="Tello M."/>
            <person name="Honda Y."/>
            <person name="Watanabe T."/>
            <person name="Watanabe T."/>
            <person name="Ryu J.S."/>
            <person name="Kubicek C.P."/>
            <person name="Schmoll M."/>
            <person name="Gaskell J."/>
            <person name="Hammel K.E."/>
            <person name="St John F.J."/>
            <person name="Vanden Wymelenberg A."/>
            <person name="Sabat G."/>
            <person name="Splinter BonDurant S."/>
            <person name="Syed K."/>
            <person name="Yadav J.S."/>
            <person name="Doddapaneni H."/>
            <person name="Subramanian V."/>
            <person name="Lavin J.L."/>
            <person name="Oguiza J.A."/>
            <person name="Perez G."/>
            <person name="Pisabarro A.G."/>
            <person name="Ramirez L."/>
            <person name="Santoyo F."/>
            <person name="Master E."/>
            <person name="Coutinho P.M."/>
            <person name="Henrissat B."/>
            <person name="Lombard V."/>
            <person name="Magnuson J.K."/>
            <person name="Kuees U."/>
            <person name="Hori C."/>
            <person name="Igarashi K."/>
            <person name="Samejima M."/>
            <person name="Held B.W."/>
            <person name="Barry K.W."/>
            <person name="LaButti K.M."/>
            <person name="Lapidus A."/>
            <person name="Lindquist E.A."/>
            <person name="Lucas S.M."/>
            <person name="Riley R."/>
            <person name="Salamov A.A."/>
            <person name="Hoffmeister D."/>
            <person name="Schwenk D."/>
            <person name="Hadar Y."/>
            <person name="Yarden O."/>
            <person name="de Vries R.P."/>
            <person name="Wiebenga A."/>
            <person name="Stenlid J."/>
            <person name="Eastwood D."/>
            <person name="Grigoriev I.V."/>
            <person name="Berka R.M."/>
            <person name="Blanchette R.A."/>
            <person name="Kersten P."/>
            <person name="Martinez A.T."/>
            <person name="Vicuna R."/>
            <person name="Cullen D."/>
        </authorList>
    </citation>
    <scope>NUCLEOTIDE SEQUENCE [LARGE SCALE GENOMIC DNA]</scope>
    <source>
        <strain evidence="3">B</strain>
    </source>
</reference>
<dbReference type="Pfam" id="PF20151">
    <property type="entry name" value="DUF6533"/>
    <property type="match status" value="1"/>
</dbReference>
<evidence type="ECO:0000259" key="2">
    <source>
        <dbReference type="Pfam" id="PF20151"/>
    </source>
</evidence>
<feature type="transmembrane region" description="Helical" evidence="1">
    <location>
        <begin position="230"/>
        <end position="249"/>
    </location>
</feature>
<feature type="transmembrane region" description="Helical" evidence="1">
    <location>
        <begin position="178"/>
        <end position="210"/>
    </location>
</feature>
<evidence type="ECO:0000313" key="3">
    <source>
        <dbReference type="EMBL" id="EMD39229.1"/>
    </source>
</evidence>
<keyword evidence="4" id="KW-1185">Reference proteome</keyword>
<keyword evidence="1" id="KW-0472">Membrane</keyword>
<dbReference type="Proteomes" id="UP000016930">
    <property type="component" value="Unassembled WGS sequence"/>
</dbReference>
<feature type="transmembrane region" description="Helical" evidence="1">
    <location>
        <begin position="59"/>
        <end position="82"/>
    </location>
</feature>
<dbReference type="HOGENOM" id="CLU_035509_7_3_1"/>
<dbReference type="EMBL" id="KB445794">
    <property type="protein sequence ID" value="EMD39229.1"/>
    <property type="molecule type" value="Genomic_DNA"/>
</dbReference>
<sequence>MVDLDVADTIVYILLQDLSLLRSVQTIRYSTVIPIAILFYDYCLTVEIEAKHVWRDFDFTWASVLFVMNRYLSLLLSVPILLEVFADLSETSCYPYALTPATTEAIGFYFPYYRHGFWRAYIRSILNDDPSGLWSVRRMWTRVLYHPSIVGMHATCFTQRTTDLGKGKPWVKAPEPTAFLTFALGLALAWSCSLILDTYVFILTIAKPLICRLDWRRHGLIYIVLRDGGIYYALLALMYTVNVIMFRVSPSHSRSIFVTATNVLSSILVSRLLLNLRVYGKQSEASLQTPTYSNASELSHTVTDLLQLIELADARSAVWVAADVSIVAGAHAEVTKLSI</sequence>
<evidence type="ECO:0000256" key="1">
    <source>
        <dbReference type="SAM" id="Phobius"/>
    </source>
</evidence>
<protein>
    <recommendedName>
        <fullName evidence="2">DUF6533 domain-containing protein</fullName>
    </recommendedName>
</protein>
<feature type="domain" description="DUF6533" evidence="2">
    <location>
        <begin position="29"/>
        <end position="75"/>
    </location>
</feature>
<accession>M2PRI9</accession>
<gene>
    <name evidence="3" type="ORF">CERSUDRAFT_122656</name>
</gene>
<name>M2PRI9_CERS8</name>
<keyword evidence="1" id="KW-1133">Transmembrane helix</keyword>
<organism evidence="3 4">
    <name type="scientific">Ceriporiopsis subvermispora (strain B)</name>
    <name type="common">White-rot fungus</name>
    <name type="synonym">Gelatoporia subvermispora</name>
    <dbReference type="NCBI Taxonomy" id="914234"/>
    <lineage>
        <taxon>Eukaryota</taxon>
        <taxon>Fungi</taxon>
        <taxon>Dikarya</taxon>
        <taxon>Basidiomycota</taxon>
        <taxon>Agaricomycotina</taxon>
        <taxon>Agaricomycetes</taxon>
        <taxon>Polyporales</taxon>
        <taxon>Gelatoporiaceae</taxon>
        <taxon>Gelatoporia</taxon>
    </lineage>
</organism>
<dbReference type="InterPro" id="IPR045340">
    <property type="entry name" value="DUF6533"/>
</dbReference>
<dbReference type="AlphaFoldDB" id="M2PRI9"/>
<keyword evidence="1" id="KW-0812">Transmembrane</keyword>